<protein>
    <submittedName>
        <fullName evidence="4">Transposable element Tcb1 transposase</fullName>
    </submittedName>
</protein>
<dbReference type="Proteomes" id="UP000887159">
    <property type="component" value="Unassembled WGS sequence"/>
</dbReference>
<dbReference type="Pfam" id="PF01498">
    <property type="entry name" value="HTH_Tnp_Tc3_2"/>
    <property type="match status" value="1"/>
</dbReference>
<dbReference type="GO" id="GO:0003677">
    <property type="term" value="F:DNA binding"/>
    <property type="evidence" value="ECO:0007669"/>
    <property type="project" value="InterPro"/>
</dbReference>
<evidence type="ECO:0000313" key="5">
    <source>
        <dbReference type="Proteomes" id="UP000887159"/>
    </source>
</evidence>
<evidence type="ECO:0000259" key="3">
    <source>
        <dbReference type="Pfam" id="PF13358"/>
    </source>
</evidence>
<dbReference type="InterPro" id="IPR002492">
    <property type="entry name" value="Transposase_Tc1-like"/>
</dbReference>
<reference evidence="4" key="1">
    <citation type="submission" date="2020-08" db="EMBL/GenBank/DDBJ databases">
        <title>Multicomponent nature underlies the extraordinary mechanical properties of spider dragline silk.</title>
        <authorList>
            <person name="Kono N."/>
            <person name="Nakamura H."/>
            <person name="Mori M."/>
            <person name="Yoshida Y."/>
            <person name="Ohtoshi R."/>
            <person name="Malay A.D."/>
            <person name="Moran D.A.P."/>
            <person name="Tomita M."/>
            <person name="Numata K."/>
            <person name="Arakawa K."/>
        </authorList>
    </citation>
    <scope>NUCLEOTIDE SEQUENCE</scope>
</reference>
<dbReference type="Pfam" id="PF13358">
    <property type="entry name" value="DDE_3"/>
    <property type="match status" value="1"/>
</dbReference>
<dbReference type="GO" id="GO:0005634">
    <property type="term" value="C:nucleus"/>
    <property type="evidence" value="ECO:0007669"/>
    <property type="project" value="UniProtKB-SubCell"/>
</dbReference>
<evidence type="ECO:0000313" key="4">
    <source>
        <dbReference type="EMBL" id="GFX87119.1"/>
    </source>
</evidence>
<feature type="domain" description="Transposase Tc1-like" evidence="2">
    <location>
        <begin position="64"/>
        <end position="134"/>
    </location>
</feature>
<proteinExistence type="predicted"/>
<dbReference type="InterPro" id="IPR009057">
    <property type="entry name" value="Homeodomain-like_sf"/>
</dbReference>
<feature type="domain" description="Tc1-like transposase DDE" evidence="3">
    <location>
        <begin position="188"/>
        <end position="255"/>
    </location>
</feature>
<dbReference type="Gene3D" id="3.30.420.10">
    <property type="entry name" value="Ribonuclease H-like superfamily/Ribonuclease H"/>
    <property type="match status" value="1"/>
</dbReference>
<dbReference type="SUPFAM" id="SSF46689">
    <property type="entry name" value="Homeodomain-like"/>
    <property type="match status" value="1"/>
</dbReference>
<evidence type="ECO:0000256" key="1">
    <source>
        <dbReference type="ARBA" id="ARBA00004123"/>
    </source>
</evidence>
<dbReference type="GO" id="GO:0006313">
    <property type="term" value="P:DNA transposition"/>
    <property type="evidence" value="ECO:0007669"/>
    <property type="project" value="InterPro"/>
</dbReference>
<dbReference type="GO" id="GO:0015074">
    <property type="term" value="P:DNA integration"/>
    <property type="evidence" value="ECO:0007669"/>
    <property type="project" value="InterPro"/>
</dbReference>
<dbReference type="AlphaFoldDB" id="A0A8X6UZ19"/>
<accession>A0A8X6UZ19</accession>
<evidence type="ECO:0000259" key="2">
    <source>
        <dbReference type="Pfam" id="PF01498"/>
    </source>
</evidence>
<sequence>MEDSECWCAVGRIEAGQSITDVALFFGVHHSVISRLWQHFQTTQTVVRRPVGCRPRVTASTEVRYIAIVAKRNRRVISTRVTSMVTASIGKVISAATVRRRLHMNGLYARVPRVCAPLSVQSRGARLKCCREHGNWTLSDWGNVMFTDESRFPLEQDDKRIRIWRYRTDRHIFKRGSVTAVRYRDEDLEPIVRLYAAAVGPSFVLMDYNARPHKADIDNDYLESERIARRTWPAYSPDLNPIANLWDALVRDVSSHFPPPTTLIQL</sequence>
<gene>
    <name evidence="4" type="primary">TCB1_754</name>
    <name evidence="4" type="ORF">TNCV_2151721</name>
</gene>
<name>A0A8X6UZ19_TRICX</name>
<dbReference type="InterPro" id="IPR036397">
    <property type="entry name" value="RNaseH_sf"/>
</dbReference>
<dbReference type="InterPro" id="IPR038717">
    <property type="entry name" value="Tc1-like_DDE_dom"/>
</dbReference>
<comment type="subcellular location">
    <subcellularLocation>
        <location evidence="1">Nucleus</location>
    </subcellularLocation>
</comment>
<dbReference type="EMBL" id="BMAU01021022">
    <property type="protein sequence ID" value="GFX87119.1"/>
    <property type="molecule type" value="Genomic_DNA"/>
</dbReference>
<comment type="caution">
    <text evidence="4">The sequence shown here is derived from an EMBL/GenBank/DDBJ whole genome shotgun (WGS) entry which is preliminary data.</text>
</comment>
<keyword evidence="5" id="KW-1185">Reference proteome</keyword>
<organism evidence="4 5">
    <name type="scientific">Trichonephila clavipes</name>
    <name type="common">Golden silk orbweaver</name>
    <name type="synonym">Nephila clavipes</name>
    <dbReference type="NCBI Taxonomy" id="2585209"/>
    <lineage>
        <taxon>Eukaryota</taxon>
        <taxon>Metazoa</taxon>
        <taxon>Ecdysozoa</taxon>
        <taxon>Arthropoda</taxon>
        <taxon>Chelicerata</taxon>
        <taxon>Arachnida</taxon>
        <taxon>Araneae</taxon>
        <taxon>Araneomorphae</taxon>
        <taxon>Entelegynae</taxon>
        <taxon>Araneoidea</taxon>
        <taxon>Nephilidae</taxon>
        <taxon>Trichonephila</taxon>
    </lineage>
</organism>